<reference evidence="2" key="1">
    <citation type="journal article" date="2022" name="Mol. Ecol. Resour.">
        <title>The genomes of chicory, endive, great burdock and yacon provide insights into Asteraceae palaeo-polyploidization history and plant inulin production.</title>
        <authorList>
            <person name="Fan W."/>
            <person name="Wang S."/>
            <person name="Wang H."/>
            <person name="Wang A."/>
            <person name="Jiang F."/>
            <person name="Liu H."/>
            <person name="Zhao H."/>
            <person name="Xu D."/>
            <person name="Zhang Y."/>
        </authorList>
    </citation>
    <scope>NUCLEOTIDE SEQUENCE [LARGE SCALE GENOMIC DNA]</scope>
    <source>
        <strain evidence="2">cv. Yunnan</strain>
    </source>
</reference>
<evidence type="ECO:0000313" key="1">
    <source>
        <dbReference type="EMBL" id="KAI3825099.1"/>
    </source>
</evidence>
<proteinExistence type="predicted"/>
<sequence>MVKTTTDGGDIQTQSRSPVKAPRVLATQTLLFRVRRDIPVRIQAFKVSWASTSYSCYQFKVIFVIYISHKGGKMSGIVTMDIATRTTYPEAANRVGRFCCLVLLFHMALTETVIILVRL</sequence>
<comment type="caution">
    <text evidence="1">The sequence shown here is derived from an EMBL/GenBank/DDBJ whole genome shotgun (WGS) entry which is preliminary data.</text>
</comment>
<gene>
    <name evidence="1" type="ORF">L1987_06575</name>
</gene>
<evidence type="ECO:0000313" key="2">
    <source>
        <dbReference type="Proteomes" id="UP001056120"/>
    </source>
</evidence>
<dbReference type="EMBL" id="CM042019">
    <property type="protein sequence ID" value="KAI3825099.1"/>
    <property type="molecule type" value="Genomic_DNA"/>
</dbReference>
<accession>A0ACB9JYK3</accession>
<dbReference type="Proteomes" id="UP001056120">
    <property type="component" value="Linkage Group LG02"/>
</dbReference>
<reference evidence="1 2" key="2">
    <citation type="journal article" date="2022" name="Mol. Ecol. Resour.">
        <title>The genomes of chicory, endive, great burdock and yacon provide insights into Asteraceae paleo-polyploidization history and plant inulin production.</title>
        <authorList>
            <person name="Fan W."/>
            <person name="Wang S."/>
            <person name="Wang H."/>
            <person name="Wang A."/>
            <person name="Jiang F."/>
            <person name="Liu H."/>
            <person name="Zhao H."/>
            <person name="Xu D."/>
            <person name="Zhang Y."/>
        </authorList>
    </citation>
    <scope>NUCLEOTIDE SEQUENCE [LARGE SCALE GENOMIC DNA]</scope>
    <source>
        <strain evidence="2">cv. Yunnan</strain>
        <tissue evidence="1">Leaves</tissue>
    </source>
</reference>
<protein>
    <submittedName>
        <fullName evidence="1">Uncharacterized protein</fullName>
    </submittedName>
</protein>
<organism evidence="1 2">
    <name type="scientific">Smallanthus sonchifolius</name>
    <dbReference type="NCBI Taxonomy" id="185202"/>
    <lineage>
        <taxon>Eukaryota</taxon>
        <taxon>Viridiplantae</taxon>
        <taxon>Streptophyta</taxon>
        <taxon>Embryophyta</taxon>
        <taxon>Tracheophyta</taxon>
        <taxon>Spermatophyta</taxon>
        <taxon>Magnoliopsida</taxon>
        <taxon>eudicotyledons</taxon>
        <taxon>Gunneridae</taxon>
        <taxon>Pentapetalae</taxon>
        <taxon>asterids</taxon>
        <taxon>campanulids</taxon>
        <taxon>Asterales</taxon>
        <taxon>Asteraceae</taxon>
        <taxon>Asteroideae</taxon>
        <taxon>Heliantheae alliance</taxon>
        <taxon>Millerieae</taxon>
        <taxon>Smallanthus</taxon>
    </lineage>
</organism>
<keyword evidence="2" id="KW-1185">Reference proteome</keyword>
<name>A0ACB9JYK3_9ASTR</name>